<accession>X0ZUH7</accession>
<protein>
    <submittedName>
        <fullName evidence="1">Uncharacterized protein</fullName>
    </submittedName>
</protein>
<evidence type="ECO:0000313" key="1">
    <source>
        <dbReference type="EMBL" id="GAG64133.1"/>
    </source>
</evidence>
<gene>
    <name evidence="1" type="ORF">S01H4_12478</name>
</gene>
<dbReference type="AlphaFoldDB" id="X0ZUH7"/>
<sequence length="29" mass="3455">YSPRPIKESIENSINWFKEQGILYCKTLP</sequence>
<organism evidence="1">
    <name type="scientific">marine sediment metagenome</name>
    <dbReference type="NCBI Taxonomy" id="412755"/>
    <lineage>
        <taxon>unclassified sequences</taxon>
        <taxon>metagenomes</taxon>
        <taxon>ecological metagenomes</taxon>
    </lineage>
</organism>
<reference evidence="1" key="1">
    <citation type="journal article" date="2014" name="Front. Microbiol.">
        <title>High frequency of phylogenetically diverse reductive dehalogenase-homologous genes in deep subseafloor sedimentary metagenomes.</title>
        <authorList>
            <person name="Kawai M."/>
            <person name="Futagami T."/>
            <person name="Toyoda A."/>
            <person name="Takaki Y."/>
            <person name="Nishi S."/>
            <person name="Hori S."/>
            <person name="Arai W."/>
            <person name="Tsubouchi T."/>
            <person name="Morono Y."/>
            <person name="Uchiyama I."/>
            <person name="Ito T."/>
            <person name="Fujiyama A."/>
            <person name="Inagaki F."/>
            <person name="Takami H."/>
        </authorList>
    </citation>
    <scope>NUCLEOTIDE SEQUENCE</scope>
    <source>
        <strain evidence="1">Expedition CK06-06</strain>
    </source>
</reference>
<feature type="non-terminal residue" evidence="1">
    <location>
        <position position="1"/>
    </location>
</feature>
<comment type="caution">
    <text evidence="1">The sequence shown here is derived from an EMBL/GenBank/DDBJ whole genome shotgun (WGS) entry which is preliminary data.</text>
</comment>
<proteinExistence type="predicted"/>
<dbReference type="EMBL" id="BART01005313">
    <property type="protein sequence ID" value="GAG64133.1"/>
    <property type="molecule type" value="Genomic_DNA"/>
</dbReference>
<name>X0ZUH7_9ZZZZ</name>